<evidence type="ECO:0000256" key="6">
    <source>
        <dbReference type="SAM" id="MobiDB-lite"/>
    </source>
</evidence>
<dbReference type="GO" id="GO:0048205">
    <property type="term" value="P:COPI coating of Golgi vesicle"/>
    <property type="evidence" value="ECO:0007669"/>
    <property type="project" value="TreeGrafter"/>
</dbReference>
<keyword evidence="4" id="KW-0862">Zinc</keyword>
<dbReference type="Gene3D" id="1.10.220.150">
    <property type="entry name" value="Arf GTPase activating protein"/>
    <property type="match status" value="1"/>
</dbReference>
<dbReference type="InterPro" id="IPR038508">
    <property type="entry name" value="ArfGAP_dom_sf"/>
</dbReference>
<reference evidence="8 9" key="1">
    <citation type="submission" date="2014-11" db="EMBL/GenBank/DDBJ databases">
        <authorList>
            <person name="Zhu J."/>
            <person name="Qi W."/>
            <person name="Song R."/>
        </authorList>
    </citation>
    <scope>NUCLEOTIDE SEQUENCE [LARGE SCALE GENOMIC DNA]</scope>
</reference>
<dbReference type="PANTHER" id="PTHR45686">
    <property type="entry name" value="ADP-RIBOSYLATION FACTOR GTPASE ACTIVATING PROTEIN 3, ISOFORM H-RELATED"/>
    <property type="match status" value="1"/>
</dbReference>
<dbReference type="SUPFAM" id="SSF57863">
    <property type="entry name" value="ArfGap/RecO-like zinc finger"/>
    <property type="match status" value="1"/>
</dbReference>
<feature type="region of interest" description="Disordered" evidence="6">
    <location>
        <begin position="311"/>
        <end position="355"/>
    </location>
</feature>
<dbReference type="SMART" id="SM00105">
    <property type="entry name" value="ArfGap"/>
    <property type="match status" value="1"/>
</dbReference>
<evidence type="ECO:0000256" key="5">
    <source>
        <dbReference type="PROSITE-ProRule" id="PRU00288"/>
    </source>
</evidence>
<dbReference type="InterPro" id="IPR001164">
    <property type="entry name" value="ArfGAP_dom"/>
</dbReference>
<feature type="compositionally biased region" description="Polar residues" evidence="6">
    <location>
        <begin position="331"/>
        <end position="340"/>
    </location>
</feature>
<dbReference type="PANTHER" id="PTHR45686:SF4">
    <property type="entry name" value="ADP-RIBOSYLATION FACTOR GTPASE ACTIVATING PROTEIN 3, ISOFORM H"/>
    <property type="match status" value="1"/>
</dbReference>
<dbReference type="GO" id="GO:0008270">
    <property type="term" value="F:zinc ion binding"/>
    <property type="evidence" value="ECO:0007669"/>
    <property type="project" value="UniProtKB-KW"/>
</dbReference>
<feature type="domain" description="Arf-GAP" evidence="7">
    <location>
        <begin position="38"/>
        <end position="140"/>
    </location>
</feature>
<proteinExistence type="predicted"/>
<gene>
    <name evidence="8" type="ORF">Vbra_20775</name>
</gene>
<dbReference type="Proteomes" id="UP000041254">
    <property type="component" value="Unassembled WGS sequence"/>
</dbReference>
<keyword evidence="1" id="KW-0343">GTPase activation</keyword>
<sequence length="452" mass="47841">MSGSSAHPESSDVPSTQRSAILDLPVDEKGFVSEADRDAQFRRLRMKLENRGCFDCNARNPTWMSLTYGVYLCLTCSGNHRRMGVHVSFVRSCELDKFTREQLTRMELGGNGKARSYFKQHGLLDGKHVDYHSKMAHKYKHHLDKLVAGALGRDFKRGDTGLSEESPIASAGSPGGPSAAGGAKPSLPPPVSPFGSTTTPAPSLAPAPASPQQQQQQPKEPHHPPIHRPAQPIAIKPASAPSGRGPVHVHGQHHGVHVGGQLKAQRLDVGFDFDSLEKELQQNEAQATKAGDKAGGQSLSAAVAEALKADGTSPVSIKGAESPAKPDATKASISSTNRLSAATSAGGNAGGGRWEKAKSISSADFFADPSRQSAAERMDIQNRISAMSSHQAISSNAFFGNPSADPSGVAGDGRASFDDLTEQARQGISNMATNAKQGVRAAKDWLQLQLNR</sequence>
<evidence type="ECO:0000313" key="9">
    <source>
        <dbReference type="Proteomes" id="UP000041254"/>
    </source>
</evidence>
<dbReference type="Pfam" id="PF01412">
    <property type="entry name" value="ArfGap"/>
    <property type="match status" value="1"/>
</dbReference>
<dbReference type="InterPro" id="IPR037278">
    <property type="entry name" value="ARFGAP/RecO"/>
</dbReference>
<keyword evidence="3 5" id="KW-0863">Zinc-finger</keyword>
<accession>A0A0G4ESW2</accession>
<dbReference type="GO" id="GO:0000139">
    <property type="term" value="C:Golgi membrane"/>
    <property type="evidence" value="ECO:0007669"/>
    <property type="project" value="GOC"/>
</dbReference>
<evidence type="ECO:0000259" key="7">
    <source>
        <dbReference type="PROSITE" id="PS50115"/>
    </source>
</evidence>
<evidence type="ECO:0000256" key="4">
    <source>
        <dbReference type="ARBA" id="ARBA00022833"/>
    </source>
</evidence>
<evidence type="ECO:0000256" key="1">
    <source>
        <dbReference type="ARBA" id="ARBA00022468"/>
    </source>
</evidence>
<dbReference type="EMBL" id="CDMY01000303">
    <property type="protein sequence ID" value="CEM00970.1"/>
    <property type="molecule type" value="Genomic_DNA"/>
</dbReference>
<dbReference type="GO" id="GO:0005096">
    <property type="term" value="F:GTPase activator activity"/>
    <property type="evidence" value="ECO:0007669"/>
    <property type="project" value="UniProtKB-KW"/>
</dbReference>
<dbReference type="PhylomeDB" id="A0A0G4ESW2"/>
<evidence type="ECO:0000256" key="2">
    <source>
        <dbReference type="ARBA" id="ARBA00022723"/>
    </source>
</evidence>
<dbReference type="AlphaFoldDB" id="A0A0G4ESW2"/>
<dbReference type="OMA" id="DDTIFEH"/>
<keyword evidence="2" id="KW-0479">Metal-binding</keyword>
<dbReference type="PROSITE" id="PS50115">
    <property type="entry name" value="ARFGAP"/>
    <property type="match status" value="1"/>
</dbReference>
<feature type="region of interest" description="Disordered" evidence="6">
    <location>
        <begin position="158"/>
        <end position="256"/>
    </location>
</feature>
<dbReference type="VEuPathDB" id="CryptoDB:Vbra_20775"/>
<keyword evidence="9" id="KW-1185">Reference proteome</keyword>
<name>A0A0G4ESW2_VITBC</name>
<dbReference type="STRING" id="1169540.A0A0G4ESW2"/>
<dbReference type="CDD" id="cd08831">
    <property type="entry name" value="ArfGap_ArfGap2_3_like"/>
    <property type="match status" value="1"/>
</dbReference>
<dbReference type="OrthoDB" id="10266696at2759"/>
<dbReference type="PRINTS" id="PR00405">
    <property type="entry name" value="REVINTRACTNG"/>
</dbReference>
<protein>
    <recommendedName>
        <fullName evidence="7">Arf-GAP domain-containing protein</fullName>
    </recommendedName>
</protein>
<organism evidence="8 9">
    <name type="scientific">Vitrella brassicaformis (strain CCMP3155)</name>
    <dbReference type="NCBI Taxonomy" id="1169540"/>
    <lineage>
        <taxon>Eukaryota</taxon>
        <taxon>Sar</taxon>
        <taxon>Alveolata</taxon>
        <taxon>Colpodellida</taxon>
        <taxon>Vitrellaceae</taxon>
        <taxon>Vitrella</taxon>
    </lineage>
</organism>
<evidence type="ECO:0000313" key="8">
    <source>
        <dbReference type="EMBL" id="CEM00970.1"/>
    </source>
</evidence>
<dbReference type="InParanoid" id="A0A0G4ESW2"/>
<evidence type="ECO:0000256" key="3">
    <source>
        <dbReference type="ARBA" id="ARBA00022771"/>
    </source>
</evidence>